<feature type="transmembrane region" description="Helical" evidence="5">
    <location>
        <begin position="243"/>
        <end position="260"/>
    </location>
</feature>
<dbReference type="GO" id="GO:0016020">
    <property type="term" value="C:membrane"/>
    <property type="evidence" value="ECO:0007669"/>
    <property type="project" value="UniProtKB-SubCell"/>
</dbReference>
<feature type="transmembrane region" description="Helical" evidence="5">
    <location>
        <begin position="156"/>
        <end position="175"/>
    </location>
</feature>
<dbReference type="EMBL" id="CAEZVI010000052">
    <property type="protein sequence ID" value="CAB4628615.1"/>
    <property type="molecule type" value="Genomic_DNA"/>
</dbReference>
<evidence type="ECO:0000256" key="4">
    <source>
        <dbReference type="ARBA" id="ARBA00023136"/>
    </source>
</evidence>
<dbReference type="PANTHER" id="PTHR32322:SF2">
    <property type="entry name" value="EAMA DOMAIN-CONTAINING PROTEIN"/>
    <property type="match status" value="1"/>
</dbReference>
<feature type="transmembrane region" description="Helical" evidence="5">
    <location>
        <begin position="67"/>
        <end position="89"/>
    </location>
</feature>
<dbReference type="SUPFAM" id="SSF103481">
    <property type="entry name" value="Multidrug resistance efflux transporter EmrE"/>
    <property type="match status" value="2"/>
</dbReference>
<organism evidence="7">
    <name type="scientific">freshwater metagenome</name>
    <dbReference type="NCBI Taxonomy" id="449393"/>
    <lineage>
        <taxon>unclassified sequences</taxon>
        <taxon>metagenomes</taxon>
        <taxon>ecological metagenomes</taxon>
    </lineage>
</organism>
<protein>
    <submittedName>
        <fullName evidence="7">Unannotated protein</fullName>
    </submittedName>
</protein>
<evidence type="ECO:0000259" key="6">
    <source>
        <dbReference type="Pfam" id="PF00892"/>
    </source>
</evidence>
<feature type="transmembrane region" description="Helical" evidence="5">
    <location>
        <begin position="101"/>
        <end position="120"/>
    </location>
</feature>
<feature type="domain" description="EamA" evidence="6">
    <location>
        <begin position="1"/>
        <end position="114"/>
    </location>
</feature>
<dbReference type="PANTHER" id="PTHR32322">
    <property type="entry name" value="INNER MEMBRANE TRANSPORTER"/>
    <property type="match status" value="1"/>
</dbReference>
<reference evidence="7" key="1">
    <citation type="submission" date="2020-05" db="EMBL/GenBank/DDBJ databases">
        <authorList>
            <person name="Chiriac C."/>
            <person name="Salcher M."/>
            <person name="Ghai R."/>
            <person name="Kavagutti S V."/>
        </authorList>
    </citation>
    <scope>NUCLEOTIDE SEQUENCE</scope>
</reference>
<evidence type="ECO:0000313" key="7">
    <source>
        <dbReference type="EMBL" id="CAB4628615.1"/>
    </source>
</evidence>
<dbReference type="AlphaFoldDB" id="A0A6J6IVZ6"/>
<feature type="domain" description="EamA" evidence="6">
    <location>
        <begin position="127"/>
        <end position="260"/>
    </location>
</feature>
<name>A0A6J6IVZ6_9ZZZZ</name>
<dbReference type="InterPro" id="IPR037185">
    <property type="entry name" value="EmrE-like"/>
</dbReference>
<keyword evidence="2 5" id="KW-0812">Transmembrane</keyword>
<dbReference type="Pfam" id="PF00892">
    <property type="entry name" value="EamA"/>
    <property type="match status" value="2"/>
</dbReference>
<feature type="transmembrane region" description="Helical" evidence="5">
    <location>
        <begin position="219"/>
        <end position="237"/>
    </location>
</feature>
<gene>
    <name evidence="7" type="ORF">UFOPK1981_00565</name>
</gene>
<feature type="transmembrane region" description="Helical" evidence="5">
    <location>
        <begin position="126"/>
        <end position="144"/>
    </location>
</feature>
<dbReference type="InterPro" id="IPR050638">
    <property type="entry name" value="AA-Vitamin_Transporters"/>
</dbReference>
<evidence type="ECO:0000256" key="2">
    <source>
        <dbReference type="ARBA" id="ARBA00022692"/>
    </source>
</evidence>
<feature type="transmembrane region" description="Helical" evidence="5">
    <location>
        <begin position="187"/>
        <end position="207"/>
    </location>
</feature>
<proteinExistence type="predicted"/>
<evidence type="ECO:0000256" key="1">
    <source>
        <dbReference type="ARBA" id="ARBA00004141"/>
    </source>
</evidence>
<accession>A0A6J6IVZ6</accession>
<keyword evidence="3 5" id="KW-1133">Transmembrane helix</keyword>
<evidence type="ECO:0000256" key="3">
    <source>
        <dbReference type="ARBA" id="ARBA00022989"/>
    </source>
</evidence>
<evidence type="ECO:0000256" key="5">
    <source>
        <dbReference type="SAM" id="Phobius"/>
    </source>
</evidence>
<feature type="transmembrane region" description="Helical" evidence="5">
    <location>
        <begin position="12"/>
        <end position="30"/>
    </location>
</feature>
<keyword evidence="4 5" id="KW-0472">Membrane</keyword>
<comment type="subcellular location">
    <subcellularLocation>
        <location evidence="1">Membrane</location>
        <topology evidence="1">Multi-pass membrane protein</topology>
    </subcellularLocation>
</comment>
<dbReference type="InterPro" id="IPR000620">
    <property type="entry name" value="EamA_dom"/>
</dbReference>
<sequence length="266" mass="28166">MKVAVDTFTPSVIVFGRVVIGAALLIPIALKQGTVREILRGWRYVIPYALAEMIGPWYLISTAEKDITSGLAGLLVATVPIWATIFASINGDKTVWHSTRLFGLIFGFAGLVALVGIESITGNSSLTAIFMVLIASILYAYAVNMITKKLPGVSGLALNGVAMGISAIFFAPFALRQWPTTAIPANAIWSMIGLGVLCTALAFVLFFKVMADIGPARASLVTYLNTSVAVLLGVLILSEPLTLGIMVGLPMVLIGSYFASRKPVSV</sequence>